<proteinExistence type="predicted"/>
<reference evidence="3 4" key="1">
    <citation type="submission" date="2018-07" db="EMBL/GenBank/DDBJ databases">
        <title>The complete nuclear genome of the prasinophyte Chloropicon primus (CCMP1205).</title>
        <authorList>
            <person name="Pombert J.-F."/>
            <person name="Otis C."/>
            <person name="Turmel M."/>
            <person name="Lemieux C."/>
        </authorList>
    </citation>
    <scope>NUCLEOTIDE SEQUENCE [LARGE SCALE GENOMIC DNA]</scope>
    <source>
        <strain evidence="3 4">CCMP1205</strain>
    </source>
</reference>
<sequence>MAPARREESGSTEATGTSSRPEPLPVVTQEPATTATRPTLAEDGIPSSLPRNLAFKGSSWGRLMLFFLVLVTLLELVRQVNFNHLDLKGLKLQGGKLTHQHYLVLSEKVFCLFMAWYLTVWSSFLTTRRGRESLLVAGSVVRASPGPSSEPASQGLDGGKGTKAIDFSGIWLRDRKNSDSLAGVCKLANVNRFLAKAICLVRGSELVQTEEGLSIRVFSEIPWFSLRERYTFSGNALNKRRDFRRGEMDCTMERTSTGLKFLMKWPEPWGGTEETYYVLVGDHTLHVKTTNTITQSDGVPKSISYTTIYHRRH</sequence>
<dbReference type="OrthoDB" id="513082at2759"/>
<keyword evidence="2" id="KW-0812">Transmembrane</keyword>
<keyword evidence="2" id="KW-0472">Membrane</keyword>
<feature type="transmembrane region" description="Helical" evidence="2">
    <location>
        <begin position="102"/>
        <end position="125"/>
    </location>
</feature>
<gene>
    <name evidence="3" type="ORF">A3770_18p81340</name>
</gene>
<dbReference type="Proteomes" id="UP000316726">
    <property type="component" value="Chromosome 18"/>
</dbReference>
<organism evidence="3 4">
    <name type="scientific">Chloropicon primus</name>
    <dbReference type="NCBI Taxonomy" id="1764295"/>
    <lineage>
        <taxon>Eukaryota</taxon>
        <taxon>Viridiplantae</taxon>
        <taxon>Chlorophyta</taxon>
        <taxon>Chloropicophyceae</taxon>
        <taxon>Chloropicales</taxon>
        <taxon>Chloropicaceae</taxon>
        <taxon>Chloropicon</taxon>
    </lineage>
</organism>
<evidence type="ECO:0000313" key="3">
    <source>
        <dbReference type="EMBL" id="QDZ25616.1"/>
    </source>
</evidence>
<evidence type="ECO:0000256" key="1">
    <source>
        <dbReference type="SAM" id="MobiDB-lite"/>
    </source>
</evidence>
<dbReference type="AlphaFoldDB" id="A0A5B8N017"/>
<evidence type="ECO:0000313" key="4">
    <source>
        <dbReference type="Proteomes" id="UP000316726"/>
    </source>
</evidence>
<keyword evidence="4" id="KW-1185">Reference proteome</keyword>
<protein>
    <submittedName>
        <fullName evidence="3">Uncharacterized protein</fullName>
    </submittedName>
</protein>
<keyword evidence="2" id="KW-1133">Transmembrane helix</keyword>
<feature type="region of interest" description="Disordered" evidence="1">
    <location>
        <begin position="1"/>
        <end position="43"/>
    </location>
</feature>
<dbReference type="EMBL" id="CP031051">
    <property type="protein sequence ID" value="QDZ25616.1"/>
    <property type="molecule type" value="Genomic_DNA"/>
</dbReference>
<accession>A0A5B8N017</accession>
<feature type="transmembrane region" description="Helical" evidence="2">
    <location>
        <begin position="63"/>
        <end position="82"/>
    </location>
</feature>
<evidence type="ECO:0000256" key="2">
    <source>
        <dbReference type="SAM" id="Phobius"/>
    </source>
</evidence>
<name>A0A5B8N017_9CHLO</name>